<protein>
    <submittedName>
        <fullName evidence="1">MFS transporter</fullName>
    </submittedName>
</protein>
<accession>A0ACD4D4H1</accession>
<name>A0ACD4D4H1_9HYPH</name>
<dbReference type="Proteomes" id="UP001061991">
    <property type="component" value="Chromosome"/>
</dbReference>
<proteinExistence type="predicted"/>
<keyword evidence="2" id="KW-1185">Reference proteome</keyword>
<reference evidence="1" key="1">
    <citation type="submission" date="2022-09" db="EMBL/GenBank/DDBJ databases">
        <title>Interaction between co-microsymbionts with complementary sets of symbiotic genes in legume-rhizobium systems.</title>
        <authorList>
            <person name="Safronova V."/>
            <person name="Sazanova A."/>
            <person name="Afonin A."/>
            <person name="Chirak E."/>
        </authorList>
    </citation>
    <scope>NUCLEOTIDE SEQUENCE</scope>
    <source>
        <strain evidence="1">A18/3m</strain>
    </source>
</reference>
<evidence type="ECO:0000313" key="2">
    <source>
        <dbReference type="Proteomes" id="UP001061991"/>
    </source>
</evidence>
<evidence type="ECO:0000313" key="1">
    <source>
        <dbReference type="EMBL" id="UXN60603.1"/>
    </source>
</evidence>
<sequence length="479" mass="50216">MHETTEDEARSTSWSELLSPSYSAATLTLCLGVALFAFNGFLVSTSLPTAVREIGGLELISWAFTLYLVLSIVGGASGALLKARVGARMALVGAALVFLAGTLIAAFASSMTEVLIGRAFQGLGEGIIAAICYALIPELFPSRLVAKVFGAEAVVWAVAAFGGPLVSGLLTEHLSWRAAFLVNVPLALIFIALVFYIVPRFSGEIARLAVPFLRLAAIGFGIMLVAFASIMQTVATEVLFVLGAAVVLASVVVIDRRSRTPLFPSDAFALNSTVGIGLWIVLLMPVAQASTSVYLVMTLQNLWGYGPTKAGAFNATFAIAWSTVAILVANIQDQRRRAWLIRLGPTLLVAGLATIVFGFFVDMPLVVMLGQIAIGTGFGVSWGFLSQSVMESARSGERDRASALLPTLQSVGYAIGAALAGLVANAVGYPEAATPAALRDATIIVFAVSTVIGVGAFVAGFALPTRKKNLLAIELRKQL</sequence>
<organism evidence="1 2">
    <name type="scientific">Phyllobacterium zundukense</name>
    <dbReference type="NCBI Taxonomy" id="1867719"/>
    <lineage>
        <taxon>Bacteria</taxon>
        <taxon>Pseudomonadati</taxon>
        <taxon>Pseudomonadota</taxon>
        <taxon>Alphaproteobacteria</taxon>
        <taxon>Hyphomicrobiales</taxon>
        <taxon>Phyllobacteriaceae</taxon>
        <taxon>Phyllobacterium</taxon>
    </lineage>
</organism>
<dbReference type="EMBL" id="CP104973">
    <property type="protein sequence ID" value="UXN60603.1"/>
    <property type="molecule type" value="Genomic_DNA"/>
</dbReference>
<gene>
    <name evidence="1" type="ORF">N8E88_29640</name>
</gene>